<dbReference type="EMBL" id="FXAM01000002">
    <property type="protein sequence ID" value="SMF97460.1"/>
    <property type="molecule type" value="Genomic_DNA"/>
</dbReference>
<dbReference type="Proteomes" id="UP000192923">
    <property type="component" value="Unassembled WGS sequence"/>
</dbReference>
<protein>
    <submittedName>
        <fullName evidence="3">Glycosyltransferase involved in cell wall bisynthesis</fullName>
    </submittedName>
</protein>
<dbReference type="CDD" id="cd03801">
    <property type="entry name" value="GT4_PimA-like"/>
    <property type="match status" value="1"/>
</dbReference>
<name>A0A1Y6D4V7_9GAMM</name>
<dbReference type="InterPro" id="IPR028098">
    <property type="entry name" value="Glyco_trans_4-like_N"/>
</dbReference>
<evidence type="ECO:0000313" key="3">
    <source>
        <dbReference type="EMBL" id="SMF97460.1"/>
    </source>
</evidence>
<dbReference type="Pfam" id="PF00534">
    <property type="entry name" value="Glycos_transf_1"/>
    <property type="match status" value="1"/>
</dbReference>
<feature type="domain" description="Glycosyltransferase subfamily 4-like N-terminal" evidence="2">
    <location>
        <begin position="108"/>
        <end position="218"/>
    </location>
</feature>
<dbReference type="Pfam" id="PF13439">
    <property type="entry name" value="Glyco_transf_4"/>
    <property type="match status" value="1"/>
</dbReference>
<dbReference type="PANTHER" id="PTHR45947:SF15">
    <property type="entry name" value="TEICHURONIC ACID BIOSYNTHESIS GLYCOSYLTRANSFERASE TUAC-RELATED"/>
    <property type="match status" value="1"/>
</dbReference>
<accession>A0A1Y6D4V7</accession>
<dbReference type="AlphaFoldDB" id="A0A1Y6D4V7"/>
<feature type="domain" description="Glycosyl transferase family 1" evidence="1">
    <location>
        <begin position="228"/>
        <end position="385"/>
    </location>
</feature>
<keyword evidence="3" id="KW-0808">Transferase</keyword>
<dbReference type="InterPro" id="IPR001296">
    <property type="entry name" value="Glyco_trans_1"/>
</dbReference>
<dbReference type="OrthoDB" id="4611853at2"/>
<gene>
    <name evidence="3" type="ORF">SAMN02949497_0489</name>
</gene>
<dbReference type="RefSeq" id="WP_085216492.1">
    <property type="nucleotide sequence ID" value="NZ_FXAM01000002.1"/>
</dbReference>
<proteinExistence type="predicted"/>
<sequence length="417" mass="44153">MSEHPRLAYLIGPYPTFSRPSVLGEIAELRHLGFTIAVAALDGPDPAPEGPDADGWAGAGPGPIWYPRRRGWIGAATALAVTLATRPLGFWRGLGLALGMGGCNPRRVARNLAHLAGAALLGRWLRAGGFDHLHVDCATPAATVGLLTQAMFGVGYSFTVHGPDEFYDAPGHALAEKIQGADFVICVSHYARSQMQRLSPLAQWPKFEVCRLGIDPERFAPVARPARPESFRLLCVGRLVPAQGQAVLLESVAALRQRGHNVHLTLVGDGPDRAALEALAAELRLREAVRFTGAIGRDAVLGLYARADACVLPSFAEGWPVVLMEAMATGLPCVASRIAGLPELIEDGVQGLLVAASDREGLADAIERLIGDPGLRANLAEAGRARVLADYVLRVNSARLGAVFQARLGRPATPGES</sequence>
<dbReference type="GO" id="GO:0016757">
    <property type="term" value="F:glycosyltransferase activity"/>
    <property type="evidence" value="ECO:0007669"/>
    <property type="project" value="InterPro"/>
</dbReference>
<dbReference type="InterPro" id="IPR050194">
    <property type="entry name" value="Glycosyltransferase_grp1"/>
</dbReference>
<dbReference type="Gene3D" id="3.40.50.2000">
    <property type="entry name" value="Glycogen Phosphorylase B"/>
    <property type="match status" value="2"/>
</dbReference>
<dbReference type="PANTHER" id="PTHR45947">
    <property type="entry name" value="SULFOQUINOVOSYL TRANSFERASE SQD2"/>
    <property type="match status" value="1"/>
</dbReference>
<evidence type="ECO:0000259" key="1">
    <source>
        <dbReference type="Pfam" id="PF00534"/>
    </source>
</evidence>
<reference evidence="3 4" key="1">
    <citation type="submission" date="2016-12" db="EMBL/GenBank/DDBJ databases">
        <authorList>
            <person name="Song W.-J."/>
            <person name="Kurnit D.M."/>
        </authorList>
    </citation>
    <scope>NUCLEOTIDE SEQUENCE [LARGE SCALE GENOMIC DNA]</scope>
    <source>
        <strain evidence="3 4">175</strain>
    </source>
</reference>
<keyword evidence="4" id="KW-1185">Reference proteome</keyword>
<evidence type="ECO:0000313" key="4">
    <source>
        <dbReference type="Proteomes" id="UP000192923"/>
    </source>
</evidence>
<evidence type="ECO:0000259" key="2">
    <source>
        <dbReference type="Pfam" id="PF13439"/>
    </source>
</evidence>
<dbReference type="STRING" id="1760988.SAMN02949497_0489"/>
<dbReference type="SUPFAM" id="SSF53756">
    <property type="entry name" value="UDP-Glycosyltransferase/glycogen phosphorylase"/>
    <property type="match status" value="1"/>
</dbReference>
<organism evidence="3 4">
    <name type="scientific">Methylomagnum ishizawai</name>
    <dbReference type="NCBI Taxonomy" id="1760988"/>
    <lineage>
        <taxon>Bacteria</taxon>
        <taxon>Pseudomonadati</taxon>
        <taxon>Pseudomonadota</taxon>
        <taxon>Gammaproteobacteria</taxon>
        <taxon>Methylococcales</taxon>
        <taxon>Methylococcaceae</taxon>
        <taxon>Methylomagnum</taxon>
    </lineage>
</organism>